<gene>
    <name evidence="2" type="primary">LOC112045927</name>
</gene>
<organism evidence="1 2">
    <name type="scientific">Bicyclus anynana</name>
    <name type="common">Squinting bush brown butterfly</name>
    <dbReference type="NCBI Taxonomy" id="110368"/>
    <lineage>
        <taxon>Eukaryota</taxon>
        <taxon>Metazoa</taxon>
        <taxon>Ecdysozoa</taxon>
        <taxon>Arthropoda</taxon>
        <taxon>Hexapoda</taxon>
        <taxon>Insecta</taxon>
        <taxon>Pterygota</taxon>
        <taxon>Neoptera</taxon>
        <taxon>Endopterygota</taxon>
        <taxon>Lepidoptera</taxon>
        <taxon>Glossata</taxon>
        <taxon>Ditrysia</taxon>
        <taxon>Papilionoidea</taxon>
        <taxon>Nymphalidae</taxon>
        <taxon>Satyrinae</taxon>
        <taxon>Satyrini</taxon>
        <taxon>Mycalesina</taxon>
        <taxon>Bicyclus</taxon>
    </lineage>
</organism>
<sequence>MVFCYKIITDSPRRASPRKGSPVTRIPFVERSYLIRCVICRTVAGLLKALKPSNGFCGIFPVHNTASSLVASFDYETDKGHVWDLIPERDWRLLAALAKKREEDVERERLAEQFQKMWLKEKEEREMVEAESSEQYKKYLHQKRCQERNFHEYKRMMRIAEQQAKAGQLMDCIRYKEQRTADVLAWREDKKISDTIGKLVDEEARAALATQKRLARGAALQCCRQLALVDALRRADEADKRRSAMLRDASQRLAITNALTCWETSIIRQEVSAAQAARRAAIAAHNAMKDARSVRIHRTRELRARRARRVAAVTALMRDAVKTGR</sequence>
<evidence type="ECO:0000313" key="2">
    <source>
        <dbReference type="RefSeq" id="XP_052738873.1"/>
    </source>
</evidence>
<evidence type="ECO:0000313" key="1">
    <source>
        <dbReference type="Proteomes" id="UP001652582"/>
    </source>
</evidence>
<accession>A0ABM3LIJ8</accession>
<dbReference type="GeneID" id="112045927"/>
<keyword evidence="1" id="KW-1185">Reference proteome</keyword>
<dbReference type="Proteomes" id="UP001652582">
    <property type="component" value="Chromosome 8"/>
</dbReference>
<dbReference type="RefSeq" id="XP_052738873.1">
    <property type="nucleotide sequence ID" value="XM_052882913.1"/>
</dbReference>
<name>A0ABM3LIJ8_BICAN</name>
<protein>
    <submittedName>
        <fullName evidence="2">Uncharacterized protein LOC112045927</fullName>
    </submittedName>
</protein>
<proteinExistence type="predicted"/>
<reference evidence="2" key="1">
    <citation type="submission" date="2025-08" db="UniProtKB">
        <authorList>
            <consortium name="RefSeq"/>
        </authorList>
    </citation>
    <scope>IDENTIFICATION</scope>
</reference>